<reference evidence="1 2" key="1">
    <citation type="submission" date="2018-07" db="EMBL/GenBank/DDBJ databases">
        <title>Genome sequencing of Runella.</title>
        <authorList>
            <person name="Baek M.-G."/>
            <person name="Yi H."/>
        </authorList>
    </citation>
    <scope>NUCLEOTIDE SEQUENCE [LARGE SCALE GENOMIC DNA]</scope>
    <source>
        <strain evidence="1 2">HYN0085</strain>
    </source>
</reference>
<accession>A0A344TK65</accession>
<protein>
    <recommendedName>
        <fullName evidence="3">Capsule assembly protein Wzi</fullName>
    </recommendedName>
</protein>
<sequence>MSFRQLLLLTRLQTQGRSTGKKQCFVLGIFYSSLLLMILQIPSLAQSQFVPLNDDYYHLIDRFEIRRGRLSEDFHIGVKPFQRKAVVSLLDSIEADRTMPLNDIDYFNLQYLRQDNWEWSTDKTPMSQKRFMKRFYQRPSDFYSVQNKDLDLHLSPVTHLILGGENSSKDYLWLTARGVEMRGVIGKKLGFYTYVTDTQGMFGKYVRDYTLNVREIYLGYPLYVLPGESFVKSIRTYGVDFISARGYITFNPIKQINLQFGHDRNVMGSGYRSMLLSDWSSPYLFLKMTTQLGRFQYTNLWANMLYNQVGRKPEEPINKKFAAIHHLSINLSKNISLGIYEAEVFGRENNTFDLNYLNPIIFYRYLETYLGSSDNALLGVDFRWNFLKHFGFYSQFMLDEFKTSEYFGKKGSWGKKYAFQAGLKYVDALGIKNLDLQAEYNVARPFTYSHKNGFNNYVHYDQSLAHPLGANFWEVVGLLRYQPTRRLTVYGTFTYSKRGVDSDSWNYGSNIYRPYDDFRARDEGNFIGQGTPVNTTFADLRMSYMLKHNFFIDGRLMVRQQESPLESQNLSTTSATFGIRLNIPYRQQVF</sequence>
<organism evidence="1 2">
    <name type="scientific">Runella rosea</name>
    <dbReference type="NCBI Taxonomy" id="2259595"/>
    <lineage>
        <taxon>Bacteria</taxon>
        <taxon>Pseudomonadati</taxon>
        <taxon>Bacteroidota</taxon>
        <taxon>Cytophagia</taxon>
        <taxon>Cytophagales</taxon>
        <taxon>Spirosomataceae</taxon>
        <taxon>Runella</taxon>
    </lineage>
</organism>
<name>A0A344TK65_9BACT</name>
<evidence type="ECO:0000313" key="1">
    <source>
        <dbReference type="EMBL" id="AXE19036.1"/>
    </source>
</evidence>
<dbReference type="EMBL" id="CP030850">
    <property type="protein sequence ID" value="AXE19036.1"/>
    <property type="molecule type" value="Genomic_DNA"/>
</dbReference>
<gene>
    <name evidence="1" type="ORF">DR864_15400</name>
</gene>
<evidence type="ECO:0008006" key="3">
    <source>
        <dbReference type="Google" id="ProtNLM"/>
    </source>
</evidence>
<proteinExistence type="predicted"/>
<dbReference type="RefSeq" id="WP_114067816.1">
    <property type="nucleotide sequence ID" value="NZ_CP030850.1"/>
</dbReference>
<dbReference type="Proteomes" id="UP000251993">
    <property type="component" value="Chromosome"/>
</dbReference>
<keyword evidence="2" id="KW-1185">Reference proteome</keyword>
<dbReference type="OrthoDB" id="9808260at2"/>
<dbReference type="AlphaFoldDB" id="A0A344TK65"/>
<dbReference type="KEGG" id="run:DR864_15400"/>
<dbReference type="Gene3D" id="2.40.160.130">
    <property type="entry name" value="Capsule assembly protein Wzi"/>
    <property type="match status" value="1"/>
</dbReference>
<evidence type="ECO:0000313" key="2">
    <source>
        <dbReference type="Proteomes" id="UP000251993"/>
    </source>
</evidence>
<dbReference type="InterPro" id="IPR038636">
    <property type="entry name" value="Wzi_sf"/>
</dbReference>